<dbReference type="InterPro" id="IPR013030">
    <property type="entry name" value="DNA_topo_DNA_db_N_dom2"/>
</dbReference>
<protein>
    <recommendedName>
        <fullName evidence="7">DNA topoisomerase I</fullName>
        <ecNumber evidence="7">5.6.2.1</ecNumber>
    </recommendedName>
    <alternativeName>
        <fullName evidence="7">DNA topoisomerase 1</fullName>
    </alternativeName>
</protein>
<gene>
    <name evidence="10" type="ORF">O0I10_007073</name>
</gene>
<dbReference type="PRINTS" id="PR00416">
    <property type="entry name" value="EUTPISMRASEI"/>
</dbReference>
<feature type="region of interest" description="Disordered" evidence="8">
    <location>
        <begin position="24"/>
        <end position="143"/>
    </location>
</feature>
<dbReference type="EMBL" id="JARTCD010000033">
    <property type="protein sequence ID" value="KAJ8657257.1"/>
    <property type="molecule type" value="Genomic_DNA"/>
</dbReference>
<dbReference type="Gene3D" id="3.90.15.10">
    <property type="entry name" value="Topoisomerase I, Chain A, domain 3"/>
    <property type="match status" value="1"/>
</dbReference>
<dbReference type="AlphaFoldDB" id="A0AAD7V359"/>
<reference evidence="10 11" key="1">
    <citation type="submission" date="2023-03" db="EMBL/GenBank/DDBJ databases">
        <title>Genome sequence of Lichtheimia ornata CBS 291.66.</title>
        <authorList>
            <person name="Mohabir J.T."/>
            <person name="Shea T.P."/>
            <person name="Kurbessoian T."/>
            <person name="Berby B."/>
            <person name="Fontaine J."/>
            <person name="Livny J."/>
            <person name="Gnirke A."/>
            <person name="Stajich J.E."/>
            <person name="Cuomo C.A."/>
        </authorList>
    </citation>
    <scope>NUCLEOTIDE SEQUENCE [LARGE SCALE GENOMIC DNA]</scope>
    <source>
        <strain evidence="10">CBS 291.66</strain>
    </source>
</reference>
<dbReference type="InterPro" id="IPR018521">
    <property type="entry name" value="TopoIB_AS"/>
</dbReference>
<feature type="domain" description="DNA topoisomerase I eukaryotic-type" evidence="9">
    <location>
        <begin position="314"/>
        <end position="778"/>
    </location>
</feature>
<dbReference type="InterPro" id="IPR008336">
    <property type="entry name" value="TopoI_DNA-bd_euk"/>
</dbReference>
<dbReference type="InterPro" id="IPR013500">
    <property type="entry name" value="TopoI_cat_euk"/>
</dbReference>
<dbReference type="Pfam" id="PF14370">
    <property type="entry name" value="Topo_C_assoc"/>
    <property type="match status" value="1"/>
</dbReference>
<evidence type="ECO:0000313" key="11">
    <source>
        <dbReference type="Proteomes" id="UP001234581"/>
    </source>
</evidence>
<dbReference type="FunFam" id="2.170.11.10:FF:000001">
    <property type="entry name" value="DNA topoisomerase I"/>
    <property type="match status" value="1"/>
</dbReference>
<feature type="compositionally biased region" description="Basic residues" evidence="8">
    <location>
        <begin position="88"/>
        <end position="101"/>
    </location>
</feature>
<evidence type="ECO:0000256" key="1">
    <source>
        <dbReference type="ARBA" id="ARBA00000213"/>
    </source>
</evidence>
<comment type="function">
    <text evidence="7">Releases the supercoiling and torsional tension of DNA introduced during the DNA replication and transcription by transiently cleaving and rejoining one strand of the DNA duplex. Introduces a single-strand break via transesterification at the specific target site 5'-[CT]CCTTp site in duplex DNA. The scissile phosphodiester is attacked by the catalytic tyrosine of the enzyme, resulting in the formation of a DNA-(3'-phosphotyrosyl)-enzyme intermediate and the expulsion of a 5'-OH DNA strand. The free DNA strand then undergoes passage around the unbroken strand thus removing DNA supercoils. Finally, in the religation step, the DNA 5'-OH attacks the covalent intermediate to expel the active-site tyrosine and restore the DNA phosphodiester backbone.</text>
</comment>
<dbReference type="InterPro" id="IPR051062">
    <property type="entry name" value="Topoisomerase_IB"/>
</dbReference>
<dbReference type="Gene3D" id="1.10.132.10">
    <property type="match status" value="1"/>
</dbReference>
<evidence type="ECO:0000256" key="3">
    <source>
        <dbReference type="ARBA" id="ARBA00023029"/>
    </source>
</evidence>
<dbReference type="InterPro" id="IPR025834">
    <property type="entry name" value="TopoI_C_dom"/>
</dbReference>
<dbReference type="PANTHER" id="PTHR10290">
    <property type="entry name" value="DNA TOPOISOMERASE I"/>
    <property type="match status" value="1"/>
</dbReference>
<name>A0AAD7V359_9FUNG</name>
<dbReference type="GO" id="GO:0007059">
    <property type="term" value="P:chromosome segregation"/>
    <property type="evidence" value="ECO:0007669"/>
    <property type="project" value="TreeGrafter"/>
</dbReference>
<dbReference type="PANTHER" id="PTHR10290:SF3">
    <property type="entry name" value="DNA TOPOISOMERASE 1"/>
    <property type="match status" value="1"/>
</dbReference>
<dbReference type="CDD" id="cd00659">
    <property type="entry name" value="Topo_IB_C"/>
    <property type="match status" value="1"/>
</dbReference>
<dbReference type="InterPro" id="IPR013499">
    <property type="entry name" value="TopoI_euk"/>
</dbReference>
<dbReference type="Proteomes" id="UP001234581">
    <property type="component" value="Unassembled WGS sequence"/>
</dbReference>
<dbReference type="InterPro" id="IPR001631">
    <property type="entry name" value="TopoI"/>
</dbReference>
<evidence type="ECO:0000256" key="6">
    <source>
        <dbReference type="PROSITE-ProRule" id="PRU01382"/>
    </source>
</evidence>
<keyword evidence="5 6" id="KW-0413">Isomerase</keyword>
<keyword evidence="11" id="KW-1185">Reference proteome</keyword>
<feature type="active site" description="O-(3'-phospho-DNA)-tyrosine intermediate" evidence="6">
    <location>
        <position position="764"/>
    </location>
</feature>
<organism evidence="10 11">
    <name type="scientific">Lichtheimia ornata</name>
    <dbReference type="NCBI Taxonomy" id="688661"/>
    <lineage>
        <taxon>Eukaryota</taxon>
        <taxon>Fungi</taxon>
        <taxon>Fungi incertae sedis</taxon>
        <taxon>Mucoromycota</taxon>
        <taxon>Mucoromycotina</taxon>
        <taxon>Mucoromycetes</taxon>
        <taxon>Mucorales</taxon>
        <taxon>Lichtheimiaceae</taxon>
        <taxon>Lichtheimia</taxon>
    </lineage>
</organism>
<evidence type="ECO:0000313" key="10">
    <source>
        <dbReference type="EMBL" id="KAJ8657257.1"/>
    </source>
</evidence>
<evidence type="ECO:0000256" key="8">
    <source>
        <dbReference type="SAM" id="MobiDB-lite"/>
    </source>
</evidence>
<dbReference type="GO" id="GO:0006260">
    <property type="term" value="P:DNA replication"/>
    <property type="evidence" value="ECO:0007669"/>
    <property type="project" value="TreeGrafter"/>
</dbReference>
<sequence>MHMSDSEDELPLSQRAAINNNLSGLALPNATPSIPVKKEEPSDYVITAKASDEDSDDDMPLAQRLNGRSIKRAGSVKSESEDDEIPLAKKRKKLSLNKPKVKKESSSASSNGKRKKESDDKPLAKRGKKESTPLTSAAAKKAKIKEEQEAEIYKWWEEQEQKGMAEDDTIKWTKLEHNGVLFPPDYVPHGVKMKYDGKPITLSPEAEEVASFYAALLETDHGKNPTFQKNFFNDWLKILKKDPQNPKITSFEKCDFRPIWEKFERDKEKKKQMTKEEKLRIKQEKDKLEEPFLYAYVDNRKEKVGNFRIEPPGLFRGRGAHPKTGMLKQRVLPEQVTLNLSKDAKVPPAPPGHKWAKIVHDQTATWLATWKENVNGTIKYVFLAQSSAWKGQSDMQKFEKARELKGLVSKIRKDYTSHLKDQNRLTRQRATAMYLIDRLALRAGNEKGDDEADTVGCCSLRAEHIELESPNTLHFDFLGKDSIRYVNSVAVETQVFKNIKQFKADALKRYAEAKKKNPKGEIDPLITSLFDDLSTGALNKHLNSYMKGLSAKVFRTYNASHTFQKQLEKLTNMEESIPDKMLSFNRANRDVAVLCNHQRAAPKGHEQQMGRIQDRIRALKYQRMKCRKQIFELDAKYKKIAEYAQPESDLEDDWIAEHEEMLINKERERVKNKFAKQNEKRKEAKEPLLPESQLKDDLKAVDEMAKRLAKERKTGRSEPKSSATVEKLINNLAKLDQRIAAVKVQATDKEENKEIALGTSKMNYIDPRISISWCKKYEIPVEKVFNKTLLEKFRWAQTVGPNWKF</sequence>
<dbReference type="GO" id="GO:0005694">
    <property type="term" value="C:chromosome"/>
    <property type="evidence" value="ECO:0007669"/>
    <property type="project" value="InterPro"/>
</dbReference>
<dbReference type="InterPro" id="IPR014727">
    <property type="entry name" value="TopoI_cat_a/b-sub_euk"/>
</dbReference>
<dbReference type="Pfam" id="PF01028">
    <property type="entry name" value="Topoisom_I"/>
    <property type="match status" value="1"/>
</dbReference>
<dbReference type="InterPro" id="IPR013034">
    <property type="entry name" value="DNA_topo_DNA_db_N_dom1"/>
</dbReference>
<evidence type="ECO:0000256" key="7">
    <source>
        <dbReference type="RuleBase" id="RU365101"/>
    </source>
</evidence>
<dbReference type="EC" id="5.6.2.1" evidence="7"/>
<comment type="caution">
    <text evidence="10">The sequence shown here is derived from an EMBL/GenBank/DDBJ whole genome shotgun (WGS) entry which is preliminary data.</text>
</comment>
<dbReference type="Pfam" id="PF02919">
    <property type="entry name" value="Topoisom_I_N"/>
    <property type="match status" value="1"/>
</dbReference>
<dbReference type="Gene3D" id="1.10.10.41">
    <property type="entry name" value="Yeast DNA topoisomerase - domain 1"/>
    <property type="match status" value="1"/>
</dbReference>
<dbReference type="Gene3D" id="2.170.11.10">
    <property type="entry name" value="DNA Topoisomerase I, domain 2"/>
    <property type="match status" value="1"/>
</dbReference>
<keyword evidence="4 6" id="KW-0238">DNA-binding</keyword>
<comment type="catalytic activity">
    <reaction evidence="1 6 7">
        <text>ATP-independent breakage of single-stranded DNA, followed by passage and rejoining.</text>
        <dbReference type="EC" id="5.6.2.1"/>
    </reaction>
</comment>
<accession>A0AAD7V359</accession>
<dbReference type="GO" id="GO:0005730">
    <property type="term" value="C:nucleolus"/>
    <property type="evidence" value="ECO:0007669"/>
    <property type="project" value="TreeGrafter"/>
</dbReference>
<proteinExistence type="inferred from homology"/>
<evidence type="ECO:0000259" key="9">
    <source>
        <dbReference type="SMART" id="SM00435"/>
    </source>
</evidence>
<dbReference type="GO" id="GO:0003677">
    <property type="term" value="F:DNA binding"/>
    <property type="evidence" value="ECO:0007669"/>
    <property type="project" value="UniProtKB-UniRule"/>
</dbReference>
<evidence type="ECO:0000256" key="2">
    <source>
        <dbReference type="ARBA" id="ARBA00006645"/>
    </source>
</evidence>
<dbReference type="GO" id="GO:0003917">
    <property type="term" value="F:DNA topoisomerase type I (single strand cut, ATP-independent) activity"/>
    <property type="evidence" value="ECO:0007669"/>
    <property type="project" value="UniProtKB-UniRule"/>
</dbReference>
<comment type="similarity">
    <text evidence="2 6 7">Belongs to the type IB topoisomerase family.</text>
</comment>
<dbReference type="PROSITE" id="PS52038">
    <property type="entry name" value="TOPO_IB_2"/>
    <property type="match status" value="1"/>
</dbReference>
<dbReference type="SUPFAM" id="SSF56349">
    <property type="entry name" value="DNA breaking-rejoining enzymes"/>
    <property type="match status" value="1"/>
</dbReference>
<dbReference type="PROSITE" id="PS00176">
    <property type="entry name" value="TOPO_IB_1"/>
    <property type="match status" value="1"/>
</dbReference>
<keyword evidence="3 6" id="KW-0799">Topoisomerase</keyword>
<dbReference type="GeneID" id="83214482"/>
<dbReference type="InterPro" id="IPR011010">
    <property type="entry name" value="DNA_brk_join_enz"/>
</dbReference>
<dbReference type="RefSeq" id="XP_058342170.1">
    <property type="nucleotide sequence ID" value="XM_058487093.1"/>
</dbReference>
<evidence type="ECO:0000256" key="4">
    <source>
        <dbReference type="ARBA" id="ARBA00023125"/>
    </source>
</evidence>
<dbReference type="GO" id="GO:0006265">
    <property type="term" value="P:DNA topological change"/>
    <property type="evidence" value="ECO:0007669"/>
    <property type="project" value="UniProtKB-UniRule"/>
</dbReference>
<dbReference type="CDD" id="cd00660">
    <property type="entry name" value="Topoisomer_IB_N"/>
    <property type="match status" value="1"/>
</dbReference>
<dbReference type="InterPro" id="IPR014711">
    <property type="entry name" value="TopoI_cat_a-hlx-sub_euk"/>
</dbReference>
<evidence type="ECO:0000256" key="5">
    <source>
        <dbReference type="ARBA" id="ARBA00023235"/>
    </source>
</evidence>
<dbReference type="FunFam" id="1.10.10.41:FF:000001">
    <property type="entry name" value="DNA topoisomerase I"/>
    <property type="match status" value="1"/>
</dbReference>
<feature type="region of interest" description="Disordered" evidence="8">
    <location>
        <begin position="674"/>
        <end position="693"/>
    </location>
</feature>
<dbReference type="SMART" id="SM00435">
    <property type="entry name" value="TOPEUc"/>
    <property type="match status" value="1"/>
</dbReference>
<dbReference type="InterPro" id="IPR036202">
    <property type="entry name" value="TopoI_DNA-bd_euk_N_sf"/>
</dbReference>
<dbReference type="SUPFAM" id="SSF56741">
    <property type="entry name" value="Eukaryotic DNA topoisomerase I, N-terminal DNA-binding fragment"/>
    <property type="match status" value="1"/>
</dbReference>